<organism evidence="9">
    <name type="scientific">marine metagenome</name>
    <dbReference type="NCBI Taxonomy" id="408172"/>
    <lineage>
        <taxon>unclassified sequences</taxon>
        <taxon>metagenomes</taxon>
        <taxon>ecological metagenomes</taxon>
    </lineage>
</organism>
<dbReference type="PROSITE" id="PS51296">
    <property type="entry name" value="RIESKE"/>
    <property type="match status" value="1"/>
</dbReference>
<dbReference type="InterPro" id="IPR015879">
    <property type="entry name" value="Ring_hydroxy_dOase_asu_C_dom"/>
</dbReference>
<dbReference type="GO" id="GO:0005506">
    <property type="term" value="F:iron ion binding"/>
    <property type="evidence" value="ECO:0007669"/>
    <property type="project" value="InterPro"/>
</dbReference>
<dbReference type="SUPFAM" id="SSF50022">
    <property type="entry name" value="ISP domain"/>
    <property type="match status" value="1"/>
</dbReference>
<dbReference type="PRINTS" id="PR00090">
    <property type="entry name" value="RNGDIOXGNASE"/>
</dbReference>
<keyword evidence="6" id="KW-0411">Iron-sulfur</keyword>
<dbReference type="Pfam" id="PF00355">
    <property type="entry name" value="Rieske"/>
    <property type="match status" value="1"/>
</dbReference>
<dbReference type="AlphaFoldDB" id="A0A381Y0Y2"/>
<feature type="domain" description="Rieske" evidence="8">
    <location>
        <begin position="30"/>
        <end position="137"/>
    </location>
</feature>
<dbReference type="InterPro" id="IPR017941">
    <property type="entry name" value="Rieske_2Fe-2S"/>
</dbReference>
<evidence type="ECO:0000256" key="6">
    <source>
        <dbReference type="ARBA" id="ARBA00023014"/>
    </source>
</evidence>
<dbReference type="PANTHER" id="PTHR43756">
    <property type="entry name" value="CHOLINE MONOOXYGENASE, CHLOROPLASTIC"/>
    <property type="match status" value="1"/>
</dbReference>
<evidence type="ECO:0000256" key="5">
    <source>
        <dbReference type="ARBA" id="ARBA00023004"/>
    </source>
</evidence>
<evidence type="ECO:0000256" key="2">
    <source>
        <dbReference type="ARBA" id="ARBA00022714"/>
    </source>
</evidence>
<keyword evidence="5" id="KW-0408">Iron</keyword>
<dbReference type="InterPro" id="IPR036922">
    <property type="entry name" value="Rieske_2Fe-2S_sf"/>
</dbReference>
<dbReference type="Gene3D" id="3.90.380.10">
    <property type="entry name" value="Naphthalene 1,2-dioxygenase Alpha Subunit, Chain A, domain 1"/>
    <property type="match status" value="2"/>
</dbReference>
<dbReference type="GO" id="GO:0051537">
    <property type="term" value="F:2 iron, 2 sulfur cluster binding"/>
    <property type="evidence" value="ECO:0007669"/>
    <property type="project" value="UniProtKB-KW"/>
</dbReference>
<evidence type="ECO:0000259" key="8">
    <source>
        <dbReference type="PROSITE" id="PS51296"/>
    </source>
</evidence>
<dbReference type="EMBL" id="UINC01017083">
    <property type="protein sequence ID" value="SVA70605.1"/>
    <property type="molecule type" value="Genomic_DNA"/>
</dbReference>
<dbReference type="PROSITE" id="PS00570">
    <property type="entry name" value="RING_HYDROXYL_ALPHA"/>
    <property type="match status" value="1"/>
</dbReference>
<evidence type="ECO:0000256" key="1">
    <source>
        <dbReference type="ARBA" id="ARBA00001962"/>
    </source>
</evidence>
<evidence type="ECO:0000256" key="3">
    <source>
        <dbReference type="ARBA" id="ARBA00022723"/>
    </source>
</evidence>
<dbReference type="GO" id="GO:0016491">
    <property type="term" value="F:oxidoreductase activity"/>
    <property type="evidence" value="ECO:0007669"/>
    <property type="project" value="UniProtKB-KW"/>
</dbReference>
<dbReference type="CDD" id="cd03469">
    <property type="entry name" value="Rieske_RO_Alpha_N"/>
    <property type="match status" value="1"/>
</dbReference>
<evidence type="ECO:0000256" key="7">
    <source>
        <dbReference type="ARBA" id="ARBA00023027"/>
    </source>
</evidence>
<sequence length="360" mass="41900">MNINKTLPSRYYLDPDIYEKEKLKILYCTWQYAGHASQVANIGDYLTLKIGDENLIIIRTEEGKLKGFFNVCRHRAHKLLEDKGNVKSITCPYHSWNYSIDGELRYAKNADKMKDFNSSDFCLASFQVTDMCSFIFVNLDHNAPPLHHQSDSFVKDLRERVPFLDRLKPLLYDKERPSVINANWKIVIDNYLECYHCTKAHPAFVNMIDMEHYQIEVYDIWSRQYAPKSRPDNRAYNFDKSATIQDMCFWFLWPNTALGYVPGVEALFFSSIRPDRIDKTTRFGHWLVTDDTILPDGFNNYMNKVLFSEDISLCESVQQGIRSLSYSKGPFMIDPKHSGISEIAVQHFHALVEHALESSI</sequence>
<protein>
    <recommendedName>
        <fullName evidence="8">Rieske domain-containing protein</fullName>
    </recommendedName>
</protein>
<keyword evidence="3" id="KW-0479">Metal-binding</keyword>
<proteinExistence type="predicted"/>
<dbReference type="InterPro" id="IPR015881">
    <property type="entry name" value="ARHD_Rieske_2Fe_2S"/>
</dbReference>
<gene>
    <name evidence="9" type="ORF">METZ01_LOCUS123459</name>
</gene>
<dbReference type="InterPro" id="IPR001663">
    <property type="entry name" value="Rng_hydr_dOase-A"/>
</dbReference>
<dbReference type="SUPFAM" id="SSF55961">
    <property type="entry name" value="Bet v1-like"/>
    <property type="match status" value="1"/>
</dbReference>
<accession>A0A381Y0Y2</accession>
<comment type="cofactor">
    <cofactor evidence="1">
        <name>Fe cation</name>
        <dbReference type="ChEBI" id="CHEBI:24875"/>
    </cofactor>
</comment>
<keyword evidence="2" id="KW-0001">2Fe-2S</keyword>
<keyword evidence="7" id="KW-0520">NAD</keyword>
<reference evidence="9" key="1">
    <citation type="submission" date="2018-05" db="EMBL/GenBank/DDBJ databases">
        <authorList>
            <person name="Lanie J.A."/>
            <person name="Ng W.-L."/>
            <person name="Kazmierczak K.M."/>
            <person name="Andrzejewski T.M."/>
            <person name="Davidsen T.M."/>
            <person name="Wayne K.J."/>
            <person name="Tettelin H."/>
            <person name="Glass J.I."/>
            <person name="Rusch D."/>
            <person name="Podicherti R."/>
            <person name="Tsui H.-C.T."/>
            <person name="Winkler M.E."/>
        </authorList>
    </citation>
    <scope>NUCLEOTIDE SEQUENCE</scope>
</reference>
<keyword evidence="4" id="KW-0560">Oxidoreductase</keyword>
<evidence type="ECO:0000313" key="9">
    <source>
        <dbReference type="EMBL" id="SVA70605.1"/>
    </source>
</evidence>
<dbReference type="PANTHER" id="PTHR43756:SF5">
    <property type="entry name" value="CHOLINE MONOOXYGENASE, CHLOROPLASTIC"/>
    <property type="match status" value="1"/>
</dbReference>
<dbReference type="Gene3D" id="2.102.10.10">
    <property type="entry name" value="Rieske [2Fe-2S] iron-sulphur domain"/>
    <property type="match status" value="1"/>
</dbReference>
<evidence type="ECO:0000256" key="4">
    <source>
        <dbReference type="ARBA" id="ARBA00023002"/>
    </source>
</evidence>
<name>A0A381Y0Y2_9ZZZZ</name>
<dbReference type="Pfam" id="PF00848">
    <property type="entry name" value="Ring_hydroxyl_A"/>
    <property type="match status" value="1"/>
</dbReference>